<protein>
    <recommendedName>
        <fullName evidence="2">CagE TrbE VirB component of type IV transporter system central domain-containing protein</fullName>
    </recommendedName>
</protein>
<reference evidence="3 4" key="1">
    <citation type="submission" date="2020-01" db="EMBL/GenBank/DDBJ databases">
        <title>The genomic epidemiology of tigecycline resistance gene tet(X) variants in a swine farm in China.</title>
        <authorList>
            <person name="Peng K."/>
            <person name="Li R."/>
        </authorList>
    </citation>
    <scope>NUCLEOTIDE SEQUENCE [LARGE SCALE GENOMIC DNA]</scope>
    <source>
        <strain evidence="3 4">ZF1</strain>
        <plasmid evidence="4">pzf1-cfr</plasmid>
    </source>
</reference>
<geneLocation type="plasmid" evidence="4">
    <name>pzf1-cfr</name>
</geneLocation>
<sequence>MSVKTIEAEKFIPNYSFHVDENMIYLESGKLIAPLFIEGFPFESISDNEIVNKFNNFSDYLMGLGKQGNLLVWSHIVKRKMTVDNIYHYENSPFLQGFSDKYIESLLQGDFFRTDYILTIGISVKTDQNAIYDGVERLNEIIQQTKAVLKGMQVVPYGVKSPFMSEIAGDYLSFLVNHEPMSIPLSDSKIKNTITNSDIFFGFDVAEIRPRESNGSVYCTNYVVKDFPRGTSIGQWDFLLKLPYEFILTQSFIAEAPTKSIKKIDSQLNQLNSAGDAGVTQQEELILGQEGVTSGSTLFGSYHAVLSIFGQSVNDAKENGIKVTSEFLTSGKGFRFIKSTNEAPLTYFSHLPMSEYRPLATKRTSNNLACLFSLHNFSYGKQSGNPIGDGTAIMPLKSISDTLYFFNTHFSDINKDVRGQKIAGHALILGATGAGKTTFEGAAAAFLQRFDPDLFVIDYNRSTELFVRAFGGSYFSLQEGVWSGLNPFQIGDNDDVELLSFLKRWVKRGAVNSDGSACSDNEAVMLDNAVMAVMGLPRELRRFGALLQSIPDQDLALRLRKWTELGEYGWATDSETNTFNPTDYRKVGFDTTVILESVGGKDHPACEMILSVLFFYKSRMQKNGGLMLTIVEEFWKPANFPMTQEMIKDVLKAGRMKGEMMWLTSQSPEDAVNCAIFAAIVQQTSTKICLPNPDAQWSGYQSIGLTAKEFDLLVKLDRESRTMLIKQSNSSVFAKLDLYGFDDYLPIISGSKSGIKLCEIIRQEFGDNPNDWIPVFTQCEHIRKNIIKSGRSSEPSPDLIFHEFKQSHEAVL</sequence>
<feature type="domain" description="CagE TrbE VirB component of type IV transporter system central" evidence="2">
    <location>
        <begin position="171"/>
        <end position="353"/>
    </location>
</feature>
<keyword evidence="3" id="KW-0614">Plasmid</keyword>
<organism evidence="3 4">
    <name type="scientific">Proteus terrae subsp. cibarius</name>
    <dbReference type="NCBI Taxonomy" id="626774"/>
    <lineage>
        <taxon>Bacteria</taxon>
        <taxon>Pseudomonadati</taxon>
        <taxon>Pseudomonadota</taxon>
        <taxon>Gammaproteobacteria</taxon>
        <taxon>Enterobacterales</taxon>
        <taxon>Morganellaceae</taxon>
        <taxon>Proteus</taxon>
    </lineage>
</organism>
<keyword evidence="4" id="KW-1185">Reference proteome</keyword>
<dbReference type="Gene3D" id="3.40.50.300">
    <property type="entry name" value="P-loop containing nucleotide triphosphate hydrolases"/>
    <property type="match status" value="1"/>
</dbReference>
<evidence type="ECO:0000259" key="2">
    <source>
        <dbReference type="Pfam" id="PF03135"/>
    </source>
</evidence>
<dbReference type="InterPro" id="IPR018145">
    <property type="entry name" value="CagE_TrbE_VirB_cntrl_dom"/>
</dbReference>
<comment type="similarity">
    <text evidence="1">Belongs to the TrbE/VirB4 family.</text>
</comment>
<dbReference type="EMBL" id="CP047341">
    <property type="protein sequence ID" value="QIF92330.1"/>
    <property type="molecule type" value="Genomic_DNA"/>
</dbReference>
<dbReference type="PANTHER" id="PTHR30121:SF6">
    <property type="entry name" value="SLR6007 PROTEIN"/>
    <property type="match status" value="1"/>
</dbReference>
<proteinExistence type="inferred from homology"/>
<gene>
    <name evidence="3" type="ORF">GTH23_20010</name>
</gene>
<dbReference type="RefSeq" id="WP_072100189.1">
    <property type="nucleotide sequence ID" value="NZ_CP045009.1"/>
</dbReference>
<name>A0ABX6JX75_9GAMM</name>
<dbReference type="Pfam" id="PF03135">
    <property type="entry name" value="CagE_TrbE_VirB"/>
    <property type="match status" value="1"/>
</dbReference>
<dbReference type="InterPro" id="IPR027417">
    <property type="entry name" value="P-loop_NTPase"/>
</dbReference>
<dbReference type="SUPFAM" id="SSF52540">
    <property type="entry name" value="P-loop containing nucleoside triphosphate hydrolases"/>
    <property type="match status" value="1"/>
</dbReference>
<accession>A0ABX6JX75</accession>
<evidence type="ECO:0000313" key="3">
    <source>
        <dbReference type="EMBL" id="QIF92330.1"/>
    </source>
</evidence>
<dbReference type="PANTHER" id="PTHR30121">
    <property type="entry name" value="UNCHARACTERIZED PROTEIN YJGR-RELATED"/>
    <property type="match status" value="1"/>
</dbReference>
<dbReference type="Proteomes" id="UP000501338">
    <property type="component" value="Plasmid pZF1-cfr"/>
</dbReference>
<evidence type="ECO:0000256" key="1">
    <source>
        <dbReference type="ARBA" id="ARBA00006512"/>
    </source>
</evidence>
<evidence type="ECO:0000313" key="4">
    <source>
        <dbReference type="Proteomes" id="UP000501338"/>
    </source>
</evidence>
<dbReference type="InterPro" id="IPR051162">
    <property type="entry name" value="T4SS_component"/>
</dbReference>